<dbReference type="PANTHER" id="PTHR11849">
    <property type="entry name" value="ETS"/>
    <property type="match status" value="1"/>
</dbReference>
<comment type="similarity">
    <text evidence="1 3">Belongs to the ETS family.</text>
</comment>
<dbReference type="Pfam" id="PF00178">
    <property type="entry name" value="Ets"/>
    <property type="match status" value="1"/>
</dbReference>
<dbReference type="EMBL" id="JAATIS010000094">
    <property type="protein sequence ID" value="KAG2470597.1"/>
    <property type="molecule type" value="Genomic_DNA"/>
</dbReference>
<dbReference type="PRINTS" id="PR00454">
    <property type="entry name" value="ETSDOMAIN"/>
</dbReference>
<protein>
    <submittedName>
        <fullName evidence="5">ETS1 protein</fullName>
    </submittedName>
</protein>
<dbReference type="InterPro" id="IPR000418">
    <property type="entry name" value="Ets_dom"/>
</dbReference>
<dbReference type="PROSITE" id="PS50061">
    <property type="entry name" value="ETS_DOMAIN_3"/>
    <property type="match status" value="1"/>
</dbReference>
<feature type="non-terminal residue" evidence="5">
    <location>
        <position position="1"/>
    </location>
</feature>
<gene>
    <name evidence="5" type="primary">Ets1_1</name>
    <name evidence="5" type="ORF">GTO96_0006581</name>
</gene>
<dbReference type="SUPFAM" id="SSF46785">
    <property type="entry name" value="Winged helix' DNA-binding domain"/>
    <property type="match status" value="1"/>
</dbReference>
<comment type="caution">
    <text evidence="5">The sequence shown here is derived from an EMBL/GenBank/DDBJ whole genome shotgun (WGS) entry which is preliminary data.</text>
</comment>
<keyword evidence="6" id="KW-1185">Reference proteome</keyword>
<dbReference type="PROSITE" id="PS00346">
    <property type="entry name" value="ETS_DOMAIN_2"/>
    <property type="match status" value="1"/>
</dbReference>
<dbReference type="InterPro" id="IPR036390">
    <property type="entry name" value="WH_DNA-bd_sf"/>
</dbReference>
<evidence type="ECO:0000259" key="4">
    <source>
        <dbReference type="PROSITE" id="PS50061"/>
    </source>
</evidence>
<evidence type="ECO:0000256" key="1">
    <source>
        <dbReference type="ARBA" id="ARBA00005562"/>
    </source>
</evidence>
<organism evidence="5 6">
    <name type="scientific">Polypterus senegalus</name>
    <name type="common">Senegal bichir</name>
    <dbReference type="NCBI Taxonomy" id="55291"/>
    <lineage>
        <taxon>Eukaryota</taxon>
        <taxon>Metazoa</taxon>
        <taxon>Chordata</taxon>
        <taxon>Craniata</taxon>
        <taxon>Vertebrata</taxon>
        <taxon>Euteleostomi</taxon>
        <taxon>Actinopterygii</taxon>
        <taxon>Polypteriformes</taxon>
        <taxon>Polypteridae</taxon>
        <taxon>Polypterus</taxon>
    </lineage>
</organism>
<dbReference type="InterPro" id="IPR036388">
    <property type="entry name" value="WH-like_DNA-bd_sf"/>
</dbReference>
<evidence type="ECO:0000313" key="5">
    <source>
        <dbReference type="EMBL" id="KAG2470597.1"/>
    </source>
</evidence>
<feature type="non-terminal residue" evidence="5">
    <location>
        <position position="368"/>
    </location>
</feature>
<dbReference type="AlphaFoldDB" id="A0A8X7XT07"/>
<feature type="domain" description="ETS" evidence="4">
    <location>
        <begin position="257"/>
        <end position="337"/>
    </location>
</feature>
<dbReference type="GO" id="GO:0043565">
    <property type="term" value="F:sequence-specific DNA binding"/>
    <property type="evidence" value="ECO:0007669"/>
    <property type="project" value="InterPro"/>
</dbReference>
<dbReference type="Gene3D" id="1.10.10.10">
    <property type="entry name" value="Winged helix-like DNA-binding domain superfamily/Winged helix DNA-binding domain"/>
    <property type="match status" value="1"/>
</dbReference>
<keyword evidence="3" id="KW-0539">Nucleus</keyword>
<keyword evidence="2 3" id="KW-0238">DNA-binding</keyword>
<comment type="subcellular location">
    <subcellularLocation>
        <location evidence="3">Nucleus</location>
    </subcellularLocation>
</comment>
<proteinExistence type="inferred from homology"/>
<evidence type="ECO:0000313" key="6">
    <source>
        <dbReference type="Proteomes" id="UP000886611"/>
    </source>
</evidence>
<dbReference type="GO" id="GO:0030154">
    <property type="term" value="P:cell differentiation"/>
    <property type="evidence" value="ECO:0007669"/>
    <property type="project" value="TreeGrafter"/>
</dbReference>
<dbReference type="PANTHER" id="PTHR11849:SF312">
    <property type="entry name" value="ETS VARIANT TRANSCRIPTION FACTOR 2"/>
    <property type="match status" value="1"/>
</dbReference>
<evidence type="ECO:0000256" key="2">
    <source>
        <dbReference type="ARBA" id="ARBA00023125"/>
    </source>
</evidence>
<dbReference type="SMART" id="SM00413">
    <property type="entry name" value="ETS"/>
    <property type="match status" value="1"/>
</dbReference>
<dbReference type="InterPro" id="IPR046328">
    <property type="entry name" value="ETS_fam"/>
</dbReference>
<dbReference type="GO" id="GO:0005634">
    <property type="term" value="C:nucleus"/>
    <property type="evidence" value="ECO:0007669"/>
    <property type="project" value="UniProtKB-SubCell"/>
</dbReference>
<dbReference type="PROSITE" id="PS00345">
    <property type="entry name" value="ETS_DOMAIN_1"/>
    <property type="match status" value="1"/>
</dbReference>
<dbReference type="OrthoDB" id="10067219at2759"/>
<reference evidence="5 6" key="1">
    <citation type="journal article" date="2021" name="Cell">
        <title>Tracing the genetic footprints of vertebrate landing in non-teleost ray-finned fishes.</title>
        <authorList>
            <person name="Bi X."/>
            <person name="Wang K."/>
            <person name="Yang L."/>
            <person name="Pan H."/>
            <person name="Jiang H."/>
            <person name="Wei Q."/>
            <person name="Fang M."/>
            <person name="Yu H."/>
            <person name="Zhu C."/>
            <person name="Cai Y."/>
            <person name="He Y."/>
            <person name="Gan X."/>
            <person name="Zeng H."/>
            <person name="Yu D."/>
            <person name="Zhu Y."/>
            <person name="Jiang H."/>
            <person name="Qiu Q."/>
            <person name="Yang H."/>
            <person name="Zhang Y.E."/>
            <person name="Wang W."/>
            <person name="Zhu M."/>
            <person name="He S."/>
            <person name="Zhang G."/>
        </authorList>
    </citation>
    <scope>NUCLEOTIDE SEQUENCE [LARGE SCALE GENOMIC DNA]</scope>
    <source>
        <strain evidence="5">Bchr_013</strain>
    </source>
</reference>
<accession>A0A8X7XT07</accession>
<dbReference type="GO" id="GO:0000981">
    <property type="term" value="F:DNA-binding transcription factor activity, RNA polymerase II-specific"/>
    <property type="evidence" value="ECO:0007669"/>
    <property type="project" value="TreeGrafter"/>
</dbReference>
<dbReference type="Proteomes" id="UP000886611">
    <property type="component" value="Unassembled WGS sequence"/>
</dbReference>
<name>A0A8X7XT07_POLSE</name>
<sequence length="368" mass="41043">MSAMEIYHSSYYCEDFRTQEVPSGLDLASQVPNGEESSFSFDALCFGSQLCADVYNGFAKEIPLFDPKGCRSDPGHAEADTTLDLQGWTEYANVSAGRPSDPNQSVPISCYEEADFLSQAYQTLHCVNSSALHREYISSTTADGGMAPLPSQYLPVKQEPYLNPEHGGAPDRAGCGAEQDFSNNRIYKQEVDPSFSWQGYNYSPDSSLLLPDYSAPAQSASPCCPRVAKHRTTSIISPRHCLEKPSGMVAYSGSGPIQLWQFLLELLLDESCQPFISWTGDGWEFKLSDPNEVAKRWGKCKNKPKMNYEKLSRGLRYYYHKNIIHKTGGKRYVYRFVCDVQSMLGKTAEELHASLNVRVKGTPSPQCY</sequence>
<dbReference type="FunFam" id="1.10.10.10:FF:000347">
    <property type="entry name" value="Ets variant 2"/>
    <property type="match status" value="1"/>
</dbReference>
<evidence type="ECO:0000256" key="3">
    <source>
        <dbReference type="RuleBase" id="RU004019"/>
    </source>
</evidence>